<evidence type="ECO:0000313" key="2">
    <source>
        <dbReference type="EMBL" id="QRV24736.1"/>
    </source>
</evidence>
<dbReference type="OrthoDB" id="6197868at2"/>
<organism evidence="3 4">
    <name type="scientific">Marinomonas foliarum</name>
    <dbReference type="NCBI Taxonomy" id="491950"/>
    <lineage>
        <taxon>Bacteria</taxon>
        <taxon>Pseudomonadati</taxon>
        <taxon>Pseudomonadota</taxon>
        <taxon>Gammaproteobacteria</taxon>
        <taxon>Oceanospirillales</taxon>
        <taxon>Oceanospirillaceae</taxon>
        <taxon>Marinomonas</taxon>
    </lineage>
</organism>
<reference evidence="3 4" key="1">
    <citation type="submission" date="2018-07" db="EMBL/GenBank/DDBJ databases">
        <title>Genomic Encyclopedia of Type Strains, Phase III (KMG-III): the genomes of soil and plant-associated and newly described type strains.</title>
        <authorList>
            <person name="Whitman W."/>
        </authorList>
    </citation>
    <scope>NUCLEOTIDE SEQUENCE [LARGE SCALE GENOMIC DNA]</scope>
    <source>
        <strain evidence="3 4">CECT 7731</strain>
    </source>
</reference>
<dbReference type="EMBL" id="QPJQ01000010">
    <property type="protein sequence ID" value="RCX05792.1"/>
    <property type="molecule type" value="Genomic_DNA"/>
</dbReference>
<dbReference type="RefSeq" id="WP_114411615.1">
    <property type="nucleotide sequence ID" value="NZ_CP070273.1"/>
</dbReference>
<feature type="compositionally biased region" description="Basic and acidic residues" evidence="1">
    <location>
        <begin position="50"/>
        <end position="64"/>
    </location>
</feature>
<evidence type="ECO:0000313" key="3">
    <source>
        <dbReference type="EMBL" id="RCX05792.1"/>
    </source>
</evidence>
<proteinExistence type="predicted"/>
<dbReference type="Pfam" id="PF10689">
    <property type="entry name" value="DUF2496"/>
    <property type="match status" value="1"/>
</dbReference>
<dbReference type="InterPro" id="IPR019630">
    <property type="entry name" value="DUF2496_YbaM-rel"/>
</dbReference>
<dbReference type="EMBL" id="CP070273">
    <property type="protein sequence ID" value="QRV24736.1"/>
    <property type="molecule type" value="Genomic_DNA"/>
</dbReference>
<name>A0A369A8V1_9GAMM</name>
<reference evidence="2 5" key="2">
    <citation type="submission" date="2021-02" db="EMBL/GenBank/DDBJ databases">
        <title>The genome of Marinomonas foliarum JZW.</title>
        <authorList>
            <person name="Sun M."/>
        </authorList>
    </citation>
    <scope>NUCLEOTIDE SEQUENCE [LARGE SCALE GENOMIC DNA]</scope>
    <source>
        <strain evidence="2 5">JZW</strain>
    </source>
</reference>
<dbReference type="Proteomes" id="UP000644167">
    <property type="component" value="Chromosome"/>
</dbReference>
<evidence type="ECO:0000313" key="4">
    <source>
        <dbReference type="Proteomes" id="UP000253506"/>
    </source>
</evidence>
<keyword evidence="5" id="KW-1185">Reference proteome</keyword>
<gene>
    <name evidence="3" type="ORF">DFP77_11032</name>
    <name evidence="2" type="ORF">JSY38_04150</name>
</gene>
<dbReference type="Proteomes" id="UP000253506">
    <property type="component" value="Unassembled WGS sequence"/>
</dbReference>
<dbReference type="AlphaFoldDB" id="A0A369A8V1"/>
<accession>A0A369A8V1</accession>
<evidence type="ECO:0000256" key="1">
    <source>
        <dbReference type="SAM" id="MobiDB-lite"/>
    </source>
</evidence>
<evidence type="ECO:0000313" key="5">
    <source>
        <dbReference type="Proteomes" id="UP000644167"/>
    </source>
</evidence>
<feature type="region of interest" description="Disordered" evidence="1">
    <location>
        <begin position="44"/>
        <end position="64"/>
    </location>
</feature>
<protein>
    <submittedName>
        <fullName evidence="2">DUF2496 domain-containing protein</fullName>
    </submittedName>
    <submittedName>
        <fullName evidence="3">Uncharacterized protein DUF2496</fullName>
    </submittedName>
</protein>
<sequence length="64" mass="7140">MSLELAPDHVKLAVDLIELLESNDIEPQVVVDALTIVLRDFNGKISPNDENQKVSKVVDQENLK</sequence>